<keyword evidence="2" id="KW-1185">Reference proteome</keyword>
<evidence type="ECO:0000313" key="1">
    <source>
        <dbReference type="EMBL" id="EGF59135.1"/>
    </source>
</evidence>
<dbReference type="Proteomes" id="UP000003416">
    <property type="component" value="Unassembled WGS sequence"/>
</dbReference>
<reference evidence="1 2" key="1">
    <citation type="submission" date="2011-02" db="EMBL/GenBank/DDBJ databases">
        <authorList>
            <person name="Weinstock G."/>
            <person name="Sodergren E."/>
            <person name="Clifton S."/>
            <person name="Fulton L."/>
            <person name="Fulton B."/>
            <person name="Courtney L."/>
            <person name="Fronick C."/>
            <person name="Harrison M."/>
            <person name="Strong C."/>
            <person name="Farmer C."/>
            <person name="Delahaunty K."/>
            <person name="Markovic C."/>
            <person name="Hall O."/>
            <person name="Minx P."/>
            <person name="Tomlinson C."/>
            <person name="Mitreva M."/>
            <person name="Hou S."/>
            <person name="Chen J."/>
            <person name="Wollam A."/>
            <person name="Pepin K.H."/>
            <person name="Johnson M."/>
            <person name="Bhonagiri V."/>
            <person name="Zhang X."/>
            <person name="Suruliraj S."/>
            <person name="Warren W."/>
            <person name="Chinwalla A."/>
            <person name="Mardis E.R."/>
            <person name="Wilson R.K."/>
        </authorList>
    </citation>
    <scope>NUCLEOTIDE SEQUENCE [LARGE SCALE GENOMIC DNA]</scope>
    <source>
        <strain evidence="1 2">YIT 12057</strain>
    </source>
</reference>
<dbReference type="STRING" id="763034.HMPREF9446_00886"/>
<comment type="caution">
    <text evidence="1">The sequence shown here is derived from an EMBL/GenBank/DDBJ whole genome shotgun (WGS) entry which is preliminary data.</text>
</comment>
<protein>
    <submittedName>
        <fullName evidence="1">Uncharacterized protein</fullName>
    </submittedName>
</protein>
<accession>F3PQ93</accession>
<sequence length="43" mass="4861">MRREFSKKACLYVAIRFEVSKVLLCLLLVGTMLYPGFTVGGCF</sequence>
<name>F3PQ93_9BACE</name>
<dbReference type="AlphaFoldDB" id="F3PQ93"/>
<dbReference type="HOGENOM" id="CLU_3229589_0_0_10"/>
<proteinExistence type="predicted"/>
<dbReference type="EMBL" id="AFBN01000013">
    <property type="protein sequence ID" value="EGF59135.1"/>
    <property type="molecule type" value="Genomic_DNA"/>
</dbReference>
<gene>
    <name evidence="1" type="ORF">HMPREF9446_00886</name>
</gene>
<evidence type="ECO:0000313" key="2">
    <source>
        <dbReference type="Proteomes" id="UP000003416"/>
    </source>
</evidence>
<organism evidence="1 2">
    <name type="scientific">Bacteroides fluxus YIT 12057</name>
    <dbReference type="NCBI Taxonomy" id="763034"/>
    <lineage>
        <taxon>Bacteria</taxon>
        <taxon>Pseudomonadati</taxon>
        <taxon>Bacteroidota</taxon>
        <taxon>Bacteroidia</taxon>
        <taxon>Bacteroidales</taxon>
        <taxon>Bacteroidaceae</taxon>
        <taxon>Bacteroides</taxon>
    </lineage>
</organism>